<keyword evidence="1" id="KW-0539">Nucleus</keyword>
<dbReference type="Gramene" id="FCD_00011034-RA">
    <property type="protein sequence ID" value="FCD_00011034-RA:cds"/>
    <property type="gene ID" value="FCD_00011034"/>
</dbReference>
<dbReference type="Gene3D" id="1.10.246.20">
    <property type="entry name" value="Coactivator CBP, KIX domain"/>
    <property type="match status" value="1"/>
</dbReference>
<comment type="caution">
    <text evidence="2">The sequence shown here is derived from an EMBL/GenBank/DDBJ whole genome shotgun (WGS) entry which is preliminary data.</text>
</comment>
<protein>
    <recommendedName>
        <fullName evidence="4">Histone acetyltransferase</fullName>
    </recommendedName>
</protein>
<dbReference type="AlphaFoldDB" id="A0AA88A328"/>
<reference evidence="2" key="1">
    <citation type="submission" date="2023-07" db="EMBL/GenBank/DDBJ databases">
        <title>draft genome sequence of fig (Ficus carica).</title>
        <authorList>
            <person name="Takahashi T."/>
            <person name="Nishimura K."/>
        </authorList>
    </citation>
    <scope>NUCLEOTIDE SEQUENCE</scope>
</reference>
<name>A0AA88A328_FICCA</name>
<accession>A0AA88A328</accession>
<sequence length="370" mass="41047">MPRPGPRPYECVRRAWHSDRHQPIRGSLIKEIFRVANEIHSSSTKQNKEWQEKLPIVVLKAEEIMYSKANSEAEYMDLKTLWDRTNDAINTIIRLDESSETGDFLQPCIEAALNLGCTPRRASRSQRNCHSRCYLSPNSTDVSPSMVEYSVNVSSFVSPSNHLSSEPRSLVTQNNTTTAMKFASAAENVPPSNHKQLIAMSNHAATNSISAYPLYYGSFPQFEQLRPGCVLPPPKPVSDASEPAANGGAVSSLPCHEDATKRNIEPSVRDLAEKTCKIGCDLSLRLGPLSVALPSAENKQPQDGKDIGSLEGGRFCNQLPILDKGFPLFPKDNAYEVTMRKRKAVFDHPVVEDQQFCLQPKLPFTHLSGL</sequence>
<dbReference type="PANTHER" id="PTHR35300:SF5">
    <property type="entry name" value="HISTONE ACETYLTRANSFERASE"/>
    <property type="match status" value="1"/>
</dbReference>
<dbReference type="GO" id="GO:0003712">
    <property type="term" value="F:transcription coregulator activity"/>
    <property type="evidence" value="ECO:0007669"/>
    <property type="project" value="InterPro"/>
</dbReference>
<evidence type="ECO:0000313" key="2">
    <source>
        <dbReference type="EMBL" id="GMN45437.1"/>
    </source>
</evidence>
<dbReference type="Proteomes" id="UP001187192">
    <property type="component" value="Unassembled WGS sequence"/>
</dbReference>
<keyword evidence="3" id="KW-1185">Reference proteome</keyword>
<dbReference type="GO" id="GO:0006355">
    <property type="term" value="P:regulation of DNA-templated transcription"/>
    <property type="evidence" value="ECO:0007669"/>
    <property type="project" value="InterPro"/>
</dbReference>
<proteinExistence type="predicted"/>
<evidence type="ECO:0000256" key="1">
    <source>
        <dbReference type="ARBA" id="ARBA00023242"/>
    </source>
</evidence>
<dbReference type="EMBL" id="BTGU01000020">
    <property type="protein sequence ID" value="GMN45437.1"/>
    <property type="molecule type" value="Genomic_DNA"/>
</dbReference>
<dbReference type="PANTHER" id="PTHR35300">
    <property type="entry name" value="COACTIVATOR CBP, KIX DOMAIN-CONTAINING PROTEIN-RELATED"/>
    <property type="match status" value="1"/>
</dbReference>
<evidence type="ECO:0000313" key="3">
    <source>
        <dbReference type="Proteomes" id="UP001187192"/>
    </source>
</evidence>
<evidence type="ECO:0008006" key="4">
    <source>
        <dbReference type="Google" id="ProtNLM"/>
    </source>
</evidence>
<gene>
    <name evidence="2" type="ORF">TIFTF001_014628</name>
</gene>
<dbReference type="InterPro" id="IPR036529">
    <property type="entry name" value="KIX_dom_sf"/>
</dbReference>
<organism evidence="2 3">
    <name type="scientific">Ficus carica</name>
    <name type="common">Common fig</name>
    <dbReference type="NCBI Taxonomy" id="3494"/>
    <lineage>
        <taxon>Eukaryota</taxon>
        <taxon>Viridiplantae</taxon>
        <taxon>Streptophyta</taxon>
        <taxon>Embryophyta</taxon>
        <taxon>Tracheophyta</taxon>
        <taxon>Spermatophyta</taxon>
        <taxon>Magnoliopsida</taxon>
        <taxon>eudicotyledons</taxon>
        <taxon>Gunneridae</taxon>
        <taxon>Pentapetalae</taxon>
        <taxon>rosids</taxon>
        <taxon>fabids</taxon>
        <taxon>Rosales</taxon>
        <taxon>Moraceae</taxon>
        <taxon>Ficeae</taxon>
        <taxon>Ficus</taxon>
    </lineage>
</organism>